<dbReference type="PROSITE" id="PS51257">
    <property type="entry name" value="PROKAR_LIPOPROTEIN"/>
    <property type="match status" value="1"/>
</dbReference>
<evidence type="ECO:0000313" key="3">
    <source>
        <dbReference type="Proteomes" id="UP000234767"/>
    </source>
</evidence>
<evidence type="ECO:0000313" key="2">
    <source>
        <dbReference type="EMBL" id="PLA41214.1"/>
    </source>
</evidence>
<feature type="chain" id="PRO_5014118372" description="Lipoprotein" evidence="1">
    <location>
        <begin position="25"/>
        <end position="127"/>
    </location>
</feature>
<dbReference type="AlphaFoldDB" id="A0A2I1XF01"/>
<proteinExistence type="predicted"/>
<feature type="signal peptide" evidence="1">
    <location>
        <begin position="1"/>
        <end position="24"/>
    </location>
</feature>
<evidence type="ECO:0000256" key="1">
    <source>
        <dbReference type="SAM" id="SignalP"/>
    </source>
</evidence>
<gene>
    <name evidence="2" type="ORF">CYK00_01040</name>
</gene>
<dbReference type="EMBL" id="PKJO01000001">
    <property type="protein sequence ID" value="PLA41214.1"/>
    <property type="molecule type" value="Genomic_DNA"/>
</dbReference>
<dbReference type="Proteomes" id="UP000234767">
    <property type="component" value="Unassembled WGS sequence"/>
</dbReference>
<evidence type="ECO:0008006" key="4">
    <source>
        <dbReference type="Google" id="ProtNLM"/>
    </source>
</evidence>
<organism evidence="2 3">
    <name type="scientific">Neisseria sicca</name>
    <dbReference type="NCBI Taxonomy" id="490"/>
    <lineage>
        <taxon>Bacteria</taxon>
        <taxon>Pseudomonadati</taxon>
        <taxon>Pseudomonadota</taxon>
        <taxon>Betaproteobacteria</taxon>
        <taxon>Neisseriales</taxon>
        <taxon>Neisseriaceae</taxon>
        <taxon>Neisseria</taxon>
    </lineage>
</organism>
<sequence>MAMNMKKMVAVASVAALLGGCAYDSDSAFGGLGGGTGIGGSVVKMAVDHQCRSELNKRNEWRLIALTMSADKQREWEDKICGCASEEAPNQVSAQELMDVLNPSSRDRAIASVTVKTVNACFKRLYR</sequence>
<keyword evidence="1" id="KW-0732">Signal</keyword>
<reference evidence="2 3" key="1">
    <citation type="submission" date="2017-12" db="EMBL/GenBank/DDBJ databases">
        <title>Phylogenetic diversity of female urinary microbiome.</title>
        <authorList>
            <person name="Thomas-White K."/>
            <person name="Wolfe A.J."/>
        </authorList>
    </citation>
    <scope>NUCLEOTIDE SEQUENCE [LARGE SCALE GENOMIC DNA]</scope>
    <source>
        <strain evidence="2 3">UMB0321</strain>
    </source>
</reference>
<accession>A0A2I1XF01</accession>
<comment type="caution">
    <text evidence="2">The sequence shown here is derived from an EMBL/GenBank/DDBJ whole genome shotgun (WGS) entry which is preliminary data.</text>
</comment>
<protein>
    <recommendedName>
        <fullName evidence="4">Lipoprotein</fullName>
    </recommendedName>
</protein>
<name>A0A2I1XF01_NEISI</name>